<dbReference type="Gene3D" id="2.10.260.10">
    <property type="match status" value="1"/>
</dbReference>
<dbReference type="InterPro" id="IPR007159">
    <property type="entry name" value="SpoVT-AbrB_dom"/>
</dbReference>
<dbReference type="RefSeq" id="WP_006903516.1">
    <property type="nucleotide sequence ID" value="NZ_JH976535.1"/>
</dbReference>
<sequence>MGIRRILRIGQSLGVTLPARELHELGLKEGAPVEVEVDRVQRQVVIRPLDSATGVDPSFVEEARRFAERHRVTLEELARR</sequence>
<evidence type="ECO:0000313" key="2">
    <source>
        <dbReference type="EMBL" id="EKP95495.1"/>
    </source>
</evidence>
<dbReference type="STRING" id="867903.ThesuDRAFT_01247"/>
<dbReference type="InterPro" id="IPR037914">
    <property type="entry name" value="SpoVT-AbrB_sf"/>
</dbReference>
<reference evidence="2" key="2">
    <citation type="submission" date="2012-10" db="EMBL/GenBank/DDBJ databases">
        <title>Improved high-quality draft of Thermaerobacter subterraneus C21, DSM 13965.</title>
        <authorList>
            <consortium name="DOE Joint Genome Institute"/>
            <person name="Eisen J."/>
            <person name="Huntemann M."/>
            <person name="Wei C.-L."/>
            <person name="Han J."/>
            <person name="Detter J.C."/>
            <person name="Han C."/>
            <person name="Tapia R."/>
            <person name="Chen A."/>
            <person name="Kyrpides N."/>
            <person name="Mavromatis K."/>
            <person name="Markowitz V."/>
            <person name="Szeto E."/>
            <person name="Ivanova N."/>
            <person name="Mikhailova N."/>
            <person name="Ovchinnikova G."/>
            <person name="Pagani I."/>
            <person name="Pati A."/>
            <person name="Goodwin L."/>
            <person name="Nordberg H.P."/>
            <person name="Cantor M.N."/>
            <person name="Hua S.X."/>
            <person name="Woyke T."/>
            <person name="Eisen J."/>
            <person name="Klenk H.-P."/>
        </authorList>
    </citation>
    <scope>NUCLEOTIDE SEQUENCE [LARGE SCALE GENOMIC DNA]</scope>
    <source>
        <strain evidence="2">DSM 13965</strain>
    </source>
</reference>
<reference evidence="2" key="1">
    <citation type="submission" date="2010-10" db="EMBL/GenBank/DDBJ databases">
        <authorList>
            <consortium name="US DOE Joint Genome Institute (JGI-PGF)"/>
            <person name="Lucas S."/>
            <person name="Copeland A."/>
            <person name="Lapidus A."/>
            <person name="Bruce D."/>
            <person name="Goodwin L."/>
            <person name="Pitluck S."/>
            <person name="Kyrpides N."/>
            <person name="Mavromatis K."/>
            <person name="Detter J.C."/>
            <person name="Han C."/>
            <person name="Land M."/>
            <person name="Hauser L."/>
            <person name="Markowitz V."/>
            <person name="Cheng J.-F."/>
            <person name="Hugenholtz P."/>
            <person name="Woyke T."/>
            <person name="Wu D."/>
            <person name="Pukall R."/>
            <person name="Wahrenburg C."/>
            <person name="Brambilla E."/>
            <person name="Klenk H.-P."/>
            <person name="Eisen J.A."/>
        </authorList>
    </citation>
    <scope>NUCLEOTIDE SEQUENCE [LARGE SCALE GENOMIC DNA]</scope>
    <source>
        <strain evidence="2">DSM 13965</strain>
    </source>
</reference>
<dbReference type="SUPFAM" id="SSF89447">
    <property type="entry name" value="AbrB/MazE/MraZ-like"/>
    <property type="match status" value="1"/>
</dbReference>
<dbReference type="EMBL" id="AENY02000002">
    <property type="protein sequence ID" value="EKP95495.1"/>
    <property type="molecule type" value="Genomic_DNA"/>
</dbReference>
<dbReference type="OrthoDB" id="582905at2"/>
<evidence type="ECO:0000259" key="1">
    <source>
        <dbReference type="SMART" id="SM00966"/>
    </source>
</evidence>
<dbReference type="HOGENOM" id="CLU_178271_0_0_9"/>
<feature type="domain" description="SpoVT-AbrB" evidence="1">
    <location>
        <begin position="7"/>
        <end position="54"/>
    </location>
</feature>
<protein>
    <submittedName>
        <fullName evidence="2">Growth regulator</fullName>
    </submittedName>
</protein>
<keyword evidence="3" id="KW-1185">Reference proteome</keyword>
<organism evidence="2 3">
    <name type="scientific">Thermaerobacter subterraneus DSM 13965</name>
    <dbReference type="NCBI Taxonomy" id="867903"/>
    <lineage>
        <taxon>Bacteria</taxon>
        <taxon>Bacillati</taxon>
        <taxon>Bacillota</taxon>
        <taxon>Clostridia</taxon>
        <taxon>Eubacteriales</taxon>
        <taxon>Clostridiales Family XVII. Incertae Sedis</taxon>
        <taxon>Thermaerobacter</taxon>
    </lineage>
</organism>
<dbReference type="Proteomes" id="UP000005710">
    <property type="component" value="Unassembled WGS sequence"/>
</dbReference>
<dbReference type="Pfam" id="PF04014">
    <property type="entry name" value="MazE_antitoxin"/>
    <property type="match status" value="1"/>
</dbReference>
<gene>
    <name evidence="2" type="ORF">ThesuDRAFT_01247</name>
</gene>
<proteinExistence type="predicted"/>
<dbReference type="AlphaFoldDB" id="K6P397"/>
<dbReference type="GO" id="GO:0003677">
    <property type="term" value="F:DNA binding"/>
    <property type="evidence" value="ECO:0007669"/>
    <property type="project" value="InterPro"/>
</dbReference>
<name>K6P397_9FIRM</name>
<comment type="caution">
    <text evidence="2">The sequence shown here is derived from an EMBL/GenBank/DDBJ whole genome shotgun (WGS) entry which is preliminary data.</text>
</comment>
<evidence type="ECO:0000313" key="3">
    <source>
        <dbReference type="Proteomes" id="UP000005710"/>
    </source>
</evidence>
<dbReference type="SMART" id="SM00966">
    <property type="entry name" value="SpoVT_AbrB"/>
    <property type="match status" value="1"/>
</dbReference>
<accession>K6P397</accession>